<dbReference type="EMBL" id="JRES01000903">
    <property type="protein sequence ID" value="KNC27385.1"/>
    <property type="molecule type" value="Genomic_DNA"/>
</dbReference>
<dbReference type="Proteomes" id="UP000037069">
    <property type="component" value="Unassembled WGS sequence"/>
</dbReference>
<comment type="caution">
    <text evidence="1">The sequence shown here is derived from an EMBL/GenBank/DDBJ whole genome shotgun (WGS) entry which is preliminary data.</text>
</comment>
<keyword evidence="2" id="KW-1185">Reference proteome</keyword>
<evidence type="ECO:0000313" key="2">
    <source>
        <dbReference type="Proteomes" id="UP000037069"/>
    </source>
</evidence>
<gene>
    <name evidence="1" type="ORF">FF38_09702</name>
</gene>
<dbReference type="AlphaFoldDB" id="A0A0L0C543"/>
<name>A0A0L0C543_LUCCU</name>
<sequence>MLILSFRCIEWFRVRFVASLSLKLIPFCSRLLTRGLTPKDMQVQVGDAQLITSAHNYFGNNNKSPSNMSRTCFFSQGTYRSRFDIFHHPTFKSTTSKSHIHRKQQTTFKSPLQVVSLTAPNTILMNIRIWVKPQLHHAPGRDLCNNWNRTMFEYLPYVL</sequence>
<reference evidence="1 2" key="1">
    <citation type="journal article" date="2015" name="Nat. Commun.">
        <title>Lucilia cuprina genome unlocks parasitic fly biology to underpin future interventions.</title>
        <authorList>
            <person name="Anstead C.A."/>
            <person name="Korhonen P.K."/>
            <person name="Young N.D."/>
            <person name="Hall R.S."/>
            <person name="Jex A.R."/>
            <person name="Murali S.C."/>
            <person name="Hughes D.S."/>
            <person name="Lee S.F."/>
            <person name="Perry T."/>
            <person name="Stroehlein A.J."/>
            <person name="Ansell B.R."/>
            <person name="Breugelmans B."/>
            <person name="Hofmann A."/>
            <person name="Qu J."/>
            <person name="Dugan S."/>
            <person name="Lee S.L."/>
            <person name="Chao H."/>
            <person name="Dinh H."/>
            <person name="Han Y."/>
            <person name="Doddapaneni H.V."/>
            <person name="Worley K.C."/>
            <person name="Muzny D.M."/>
            <person name="Ioannidis P."/>
            <person name="Waterhouse R.M."/>
            <person name="Zdobnov E.M."/>
            <person name="James P.J."/>
            <person name="Bagnall N.H."/>
            <person name="Kotze A.C."/>
            <person name="Gibbs R.A."/>
            <person name="Richards S."/>
            <person name="Batterham P."/>
            <person name="Gasser R.B."/>
        </authorList>
    </citation>
    <scope>NUCLEOTIDE SEQUENCE [LARGE SCALE GENOMIC DNA]</scope>
    <source>
        <strain evidence="1 2">LS</strain>
        <tissue evidence="1">Full body</tissue>
    </source>
</reference>
<proteinExistence type="predicted"/>
<organism evidence="1 2">
    <name type="scientific">Lucilia cuprina</name>
    <name type="common">Green bottle fly</name>
    <name type="synonym">Australian sheep blowfly</name>
    <dbReference type="NCBI Taxonomy" id="7375"/>
    <lineage>
        <taxon>Eukaryota</taxon>
        <taxon>Metazoa</taxon>
        <taxon>Ecdysozoa</taxon>
        <taxon>Arthropoda</taxon>
        <taxon>Hexapoda</taxon>
        <taxon>Insecta</taxon>
        <taxon>Pterygota</taxon>
        <taxon>Neoptera</taxon>
        <taxon>Endopterygota</taxon>
        <taxon>Diptera</taxon>
        <taxon>Brachycera</taxon>
        <taxon>Muscomorpha</taxon>
        <taxon>Oestroidea</taxon>
        <taxon>Calliphoridae</taxon>
        <taxon>Luciliinae</taxon>
        <taxon>Lucilia</taxon>
    </lineage>
</organism>
<accession>A0A0L0C543</accession>
<protein>
    <submittedName>
        <fullName evidence="1">Uncharacterized protein</fullName>
    </submittedName>
</protein>
<evidence type="ECO:0000313" key="1">
    <source>
        <dbReference type="EMBL" id="KNC27385.1"/>
    </source>
</evidence>